<evidence type="ECO:0000256" key="1">
    <source>
        <dbReference type="SAM" id="Phobius"/>
    </source>
</evidence>
<organism evidence="2">
    <name type="scientific">Schistosoma curassoni</name>
    <dbReference type="NCBI Taxonomy" id="6186"/>
    <lineage>
        <taxon>Eukaryota</taxon>
        <taxon>Metazoa</taxon>
        <taxon>Spiralia</taxon>
        <taxon>Lophotrochozoa</taxon>
        <taxon>Platyhelminthes</taxon>
        <taxon>Trematoda</taxon>
        <taxon>Digenea</taxon>
        <taxon>Strigeidida</taxon>
        <taxon>Schistosomatoidea</taxon>
        <taxon>Schistosomatidae</taxon>
        <taxon>Schistosoma</taxon>
    </lineage>
</organism>
<keyword evidence="1" id="KW-1133">Transmembrane helix</keyword>
<keyword evidence="1" id="KW-0812">Transmembrane</keyword>
<feature type="transmembrane region" description="Helical" evidence="1">
    <location>
        <begin position="65"/>
        <end position="84"/>
    </location>
</feature>
<keyword evidence="1" id="KW-0472">Membrane</keyword>
<dbReference type="AlphaFoldDB" id="A0A183L2M3"/>
<dbReference type="WBParaSite" id="SCUD_0002158001-mRNA-1">
    <property type="protein sequence ID" value="SCUD_0002158001-mRNA-1"/>
    <property type="gene ID" value="SCUD_0002158001"/>
</dbReference>
<accession>A0A183L2M3</accession>
<reference evidence="2" key="1">
    <citation type="submission" date="2016-06" db="UniProtKB">
        <authorList>
            <consortium name="WormBaseParasite"/>
        </authorList>
    </citation>
    <scope>IDENTIFICATION</scope>
</reference>
<proteinExistence type="predicted"/>
<protein>
    <submittedName>
        <fullName evidence="2">Uncharacterized protein</fullName>
    </submittedName>
</protein>
<name>A0A183L2M3_9TREM</name>
<sequence length="132" mass="15785">MNTWCRFTNIIDLNIILRLDIYFIRSSFFSKTIFQFNILFPDNVITYQRRSIRYVYKRCLFNNPFRIFSFCLCCVSNFLLVASFDLKDFLYTLKCVHNSSISCFKQTDCFINVLSTNFLIKSYSCSYSVTFD</sequence>
<evidence type="ECO:0000313" key="2">
    <source>
        <dbReference type="WBParaSite" id="SCUD_0002158001-mRNA-1"/>
    </source>
</evidence>